<keyword evidence="2" id="KW-0004">4Fe-4S</keyword>
<dbReference type="Pfam" id="PF16199">
    <property type="entry name" value="Radical_SAM_C"/>
    <property type="match status" value="1"/>
</dbReference>
<dbReference type="Pfam" id="PF04055">
    <property type="entry name" value="Radical_SAM"/>
    <property type="match status" value="1"/>
</dbReference>
<dbReference type="NCBIfam" id="TIGR01212">
    <property type="entry name" value="TIGR01212 family radical SAM protein"/>
    <property type="match status" value="1"/>
</dbReference>
<dbReference type="SFLD" id="SFLDG01086">
    <property type="entry name" value="elongater_protein-like"/>
    <property type="match status" value="1"/>
</dbReference>
<gene>
    <name evidence="8" type="ORF">Z969_02170</name>
</gene>
<dbReference type="SFLD" id="SFLDS00029">
    <property type="entry name" value="Radical_SAM"/>
    <property type="match status" value="1"/>
</dbReference>
<evidence type="ECO:0000256" key="5">
    <source>
        <dbReference type="ARBA" id="ARBA00023004"/>
    </source>
</evidence>
<dbReference type="CDD" id="cd01335">
    <property type="entry name" value="Radical_SAM"/>
    <property type="match status" value="1"/>
</dbReference>
<proteinExistence type="predicted"/>
<dbReference type="SFLD" id="SFLDG01091">
    <property type="entry name" value="uncharacterized_CHP01210-like"/>
    <property type="match status" value="1"/>
</dbReference>
<dbReference type="PANTHER" id="PTHR11135:SF1">
    <property type="entry name" value="PROTEIN YHCC"/>
    <property type="match status" value="1"/>
</dbReference>
<dbReference type="InterPro" id="IPR006638">
    <property type="entry name" value="Elp3/MiaA/NifB-like_rSAM"/>
</dbReference>
<dbReference type="InterPro" id="IPR032432">
    <property type="entry name" value="Radical_SAM_C"/>
</dbReference>
<dbReference type="GO" id="GO:0046872">
    <property type="term" value="F:metal ion binding"/>
    <property type="evidence" value="ECO:0007669"/>
    <property type="project" value="UniProtKB-KW"/>
</dbReference>
<evidence type="ECO:0000313" key="8">
    <source>
        <dbReference type="EMBL" id="KGN03103.1"/>
    </source>
</evidence>
<comment type="caution">
    <text evidence="8">The sequence shown here is derived from an EMBL/GenBank/DDBJ whole genome shotgun (WGS) entry which is preliminary data.</text>
</comment>
<dbReference type="PANTHER" id="PTHR11135">
    <property type="entry name" value="HISTONE ACETYLTRANSFERASE-RELATED"/>
    <property type="match status" value="1"/>
</dbReference>
<evidence type="ECO:0000256" key="1">
    <source>
        <dbReference type="ARBA" id="ARBA00001966"/>
    </source>
</evidence>
<dbReference type="InterPro" id="IPR007197">
    <property type="entry name" value="rSAM"/>
</dbReference>
<dbReference type="PROSITE" id="PS51918">
    <property type="entry name" value="RADICAL_SAM"/>
    <property type="match status" value="1"/>
</dbReference>
<sequence>MKEKWGDKRYHTLNYFLREKFGEKVFKISLDAGFSCPNRDGTISKGGCIYCSERGSGDFAGDRNFSISSQFDDIKEMMKNKWKKGKYIAYFQAYTNTYAPVEELRRKYEEAINEEGVVALAIATRPDCLSDEIVELISEFNDRVYTWVELGLQTSNERTAKLINRGYDLPVFEDALTRLREKNIDVVVHTIFGLPGEDREDMLNTIRYLREKDIQGIKIHLLHLLKGTPMVKLYEQGKLKFLEQDEYIDIIVKAVSMLPQNIVIHRLTGDAPRNLIIGPMWSLKKWEVLNAIDAKFKNDDIYQGKEYIKK</sequence>
<dbReference type="InterPro" id="IPR023404">
    <property type="entry name" value="rSAM_horseshoe"/>
</dbReference>
<dbReference type="EMBL" id="JDRX01000003">
    <property type="protein sequence ID" value="KGN03103.1"/>
    <property type="molecule type" value="Genomic_DNA"/>
</dbReference>
<dbReference type="AlphaFoldDB" id="A0AA88ZTX6"/>
<feature type="domain" description="Radical SAM core" evidence="7">
    <location>
        <begin position="20"/>
        <end position="260"/>
    </location>
</feature>
<reference evidence="8 9" key="1">
    <citation type="submission" date="2014-01" db="EMBL/GenBank/DDBJ databases">
        <title>Plasmidome dynamics in the species complex Clostridium novyi sensu lato converts strains of independent lineages into distinctly different pathogens.</title>
        <authorList>
            <person name="Skarin H."/>
            <person name="Segerman B."/>
        </authorList>
    </citation>
    <scope>NUCLEOTIDE SEQUENCE [LARGE SCALE GENOMIC DNA]</scope>
    <source>
        <strain evidence="8 9">4570</strain>
    </source>
</reference>
<dbReference type="InterPro" id="IPR039661">
    <property type="entry name" value="ELP3"/>
</dbReference>
<comment type="cofactor">
    <cofactor evidence="1">
        <name>[4Fe-4S] cluster</name>
        <dbReference type="ChEBI" id="CHEBI:49883"/>
    </cofactor>
</comment>
<evidence type="ECO:0000313" key="9">
    <source>
        <dbReference type="Proteomes" id="UP000030016"/>
    </source>
</evidence>
<dbReference type="GO" id="GO:0051539">
    <property type="term" value="F:4 iron, 4 sulfur cluster binding"/>
    <property type="evidence" value="ECO:0007669"/>
    <property type="project" value="UniProtKB-KW"/>
</dbReference>
<evidence type="ECO:0000256" key="3">
    <source>
        <dbReference type="ARBA" id="ARBA00022691"/>
    </source>
</evidence>
<dbReference type="SUPFAM" id="SSF102114">
    <property type="entry name" value="Radical SAM enzymes"/>
    <property type="match status" value="1"/>
</dbReference>
<dbReference type="Gene3D" id="3.80.30.20">
    <property type="entry name" value="tm_1862 like domain"/>
    <property type="match status" value="1"/>
</dbReference>
<keyword evidence="6" id="KW-0411">Iron-sulfur</keyword>
<evidence type="ECO:0000256" key="4">
    <source>
        <dbReference type="ARBA" id="ARBA00022723"/>
    </source>
</evidence>
<organism evidence="8 9">
    <name type="scientific">Clostridium novyi A str. 4570</name>
    <dbReference type="NCBI Taxonomy" id="1444290"/>
    <lineage>
        <taxon>Bacteria</taxon>
        <taxon>Bacillati</taxon>
        <taxon>Bacillota</taxon>
        <taxon>Clostridia</taxon>
        <taxon>Eubacteriales</taxon>
        <taxon>Clostridiaceae</taxon>
        <taxon>Clostridium</taxon>
    </lineage>
</organism>
<dbReference type="InterPro" id="IPR058240">
    <property type="entry name" value="rSAM_sf"/>
</dbReference>
<dbReference type="Proteomes" id="UP000030016">
    <property type="component" value="Unassembled WGS sequence"/>
</dbReference>
<accession>A0AA88ZTX6</accession>
<dbReference type="RefSeq" id="WP_039248708.1">
    <property type="nucleotide sequence ID" value="NZ_JDRX01000003.1"/>
</dbReference>
<keyword evidence="3" id="KW-0949">S-adenosyl-L-methionine</keyword>
<evidence type="ECO:0000259" key="7">
    <source>
        <dbReference type="PROSITE" id="PS51918"/>
    </source>
</evidence>
<evidence type="ECO:0000256" key="6">
    <source>
        <dbReference type="ARBA" id="ARBA00023014"/>
    </source>
</evidence>
<dbReference type="InterPro" id="IPR005911">
    <property type="entry name" value="YhcC-like"/>
</dbReference>
<evidence type="ECO:0000256" key="2">
    <source>
        <dbReference type="ARBA" id="ARBA00022485"/>
    </source>
</evidence>
<dbReference type="SMART" id="SM00729">
    <property type="entry name" value="Elp3"/>
    <property type="match status" value="1"/>
</dbReference>
<protein>
    <recommendedName>
        <fullName evidence="7">Radical SAM core domain-containing protein</fullName>
    </recommendedName>
</protein>
<dbReference type="GO" id="GO:0003824">
    <property type="term" value="F:catalytic activity"/>
    <property type="evidence" value="ECO:0007669"/>
    <property type="project" value="InterPro"/>
</dbReference>
<keyword evidence="5" id="KW-0408">Iron</keyword>
<keyword evidence="4" id="KW-0479">Metal-binding</keyword>
<name>A0AA88ZTX6_CLONO</name>